<dbReference type="RefSeq" id="WP_128755723.1">
    <property type="nucleotide sequence ID" value="NZ_FQXT01000001.1"/>
</dbReference>
<evidence type="ECO:0000313" key="6">
    <source>
        <dbReference type="Proteomes" id="UP000290037"/>
    </source>
</evidence>
<sequence length="663" mass="72930">MRNFYSKLFFLLLPALSVGQLHIKSSTGGSNAYVFNNGEIIYVNQEIGMDGNPDQTGGNLYLRNEGQLIQGENSSNSGTGIVSVYQENTRNAWDYHMWASPVGDPNESNPNNGNAGNARFYLDSGNGGGVYQVIDELDSDAATFSASYNGIAAPLTLSTTWLYKYIATQGYSGWSKISSGNPLLPGEGFSMKGVGSGTTPTSTAFDFRGIPNNGNIEVDVKPTQRTLVGNPYPSALNLSYYLLYNSGQSVANCLGTYSGTPSTGTEVITGEAFFWESDPNVQSHYLADYLGGYGTFTPLMDCTSLGEYTSPTYVMYNEDGTVRSDGPSIDTDDPLVNEIERKIAPIGQGFFVLGRDLTASEQTAVDGGAPLPTLQVTMKNDFRVFIKETNAVYDPEFKNNSSSKGAKTAQKNGSNSSLNPGGLTYTEDGILIMPKFVLSTVVNHQYVRTLKGIMYESATLGFDRAGDGENRSSLPSDINFLLEDSDKSYLMNIFPYQIENKLALKLSGANPTNTYEIKVTDINFTPDESIYLHDKLTDEYHDILDESYEFELEQGTYTDRFEIVFKDSKTLDVEEVEEVKRSFNIYQNNGRAELTVLNPLQTELKEVNVFDISGRLLVSKLNEGTSEKVIIPSNAWSDGVYIVRVTTRDNIEYTKKVSVRNIK</sequence>
<feature type="region of interest" description="Disordered" evidence="2">
    <location>
        <begin position="396"/>
        <end position="420"/>
    </location>
</feature>
<proteinExistence type="predicted"/>
<dbReference type="NCBIfam" id="NF033708">
    <property type="entry name" value="T9SS_Cterm_ChiA"/>
    <property type="match status" value="1"/>
</dbReference>
<dbReference type="EMBL" id="QOVN01000004">
    <property type="protein sequence ID" value="RXG28991.1"/>
    <property type="molecule type" value="Genomic_DNA"/>
</dbReference>
<reference evidence="5" key="2">
    <citation type="submission" date="2016-11" db="EMBL/GenBank/DDBJ databases">
        <authorList>
            <person name="Varghese N."/>
            <person name="Submissions S."/>
        </authorList>
    </citation>
    <scope>NUCLEOTIDE SEQUENCE [LARGE SCALE GENOMIC DNA]</scope>
    <source>
        <strain evidence="5">DSM 19859</strain>
    </source>
</reference>
<accession>A0A1M5SFJ7</accession>
<dbReference type="Proteomes" id="UP000290037">
    <property type="component" value="Unassembled WGS sequence"/>
</dbReference>
<evidence type="ECO:0000256" key="1">
    <source>
        <dbReference type="ARBA" id="ARBA00022729"/>
    </source>
</evidence>
<evidence type="ECO:0000313" key="3">
    <source>
        <dbReference type="EMBL" id="RXG28991.1"/>
    </source>
</evidence>
<dbReference type="STRING" id="573501.SAMN04487999_0023"/>
<dbReference type="NCBIfam" id="TIGR04183">
    <property type="entry name" value="Por_Secre_tail"/>
    <property type="match status" value="1"/>
</dbReference>
<reference evidence="4" key="1">
    <citation type="submission" date="2016-11" db="EMBL/GenBank/DDBJ databases">
        <authorList>
            <person name="Jaros S."/>
            <person name="Januszkiewicz K."/>
            <person name="Wedrychowicz H."/>
        </authorList>
    </citation>
    <scope>NUCLEOTIDE SEQUENCE [LARGE SCALE GENOMIC DNA]</scope>
    <source>
        <strain evidence="4">DSM 19859</strain>
    </source>
</reference>
<protein>
    <submittedName>
        <fullName evidence="4">Por secretion system C-terminal sorting domain-containing protein</fullName>
    </submittedName>
    <submittedName>
        <fullName evidence="3">Secreted protein (Por secretion system target)</fullName>
    </submittedName>
</protein>
<keyword evidence="1" id="KW-0732">Signal</keyword>
<evidence type="ECO:0000256" key="2">
    <source>
        <dbReference type="SAM" id="MobiDB-lite"/>
    </source>
</evidence>
<feature type="compositionally biased region" description="Polar residues" evidence="2">
    <location>
        <begin position="398"/>
        <end position="419"/>
    </location>
</feature>
<dbReference type="Proteomes" id="UP000184240">
    <property type="component" value="Unassembled WGS sequence"/>
</dbReference>
<evidence type="ECO:0000313" key="5">
    <source>
        <dbReference type="Proteomes" id="UP000184240"/>
    </source>
</evidence>
<evidence type="ECO:0000313" key="4">
    <source>
        <dbReference type="EMBL" id="SHH36653.1"/>
    </source>
</evidence>
<dbReference type="InterPro" id="IPR026444">
    <property type="entry name" value="Secre_tail"/>
</dbReference>
<dbReference type="AlphaFoldDB" id="A0A1M5SFJ7"/>
<keyword evidence="6" id="KW-1185">Reference proteome</keyword>
<gene>
    <name evidence="3" type="ORF">DSM01_2453</name>
    <name evidence="4" type="ORF">SAMN04487999_0023</name>
</gene>
<name>A0A1M5SFJ7_9FLAO</name>
<reference evidence="3 6" key="3">
    <citation type="submission" date="2018-07" db="EMBL/GenBank/DDBJ databases">
        <title>Leeuwenhoekiella genomics.</title>
        <authorList>
            <person name="Tahon G."/>
            <person name="Willems A."/>
        </authorList>
    </citation>
    <scope>NUCLEOTIDE SEQUENCE [LARGE SCALE GENOMIC DNA]</scope>
    <source>
        <strain evidence="3 6">LMG 24856</strain>
    </source>
</reference>
<dbReference type="EMBL" id="FQXT01000001">
    <property type="protein sequence ID" value="SHH36653.1"/>
    <property type="molecule type" value="Genomic_DNA"/>
</dbReference>
<organism evidence="4 5">
    <name type="scientific">Leeuwenhoekiella palythoae</name>
    <dbReference type="NCBI Taxonomy" id="573501"/>
    <lineage>
        <taxon>Bacteria</taxon>
        <taxon>Pseudomonadati</taxon>
        <taxon>Bacteroidota</taxon>
        <taxon>Flavobacteriia</taxon>
        <taxon>Flavobacteriales</taxon>
        <taxon>Flavobacteriaceae</taxon>
        <taxon>Leeuwenhoekiella</taxon>
    </lineage>
</organism>